<name>A0A223LGL0_9CAUD</name>
<evidence type="ECO:0000313" key="2">
    <source>
        <dbReference type="Proteomes" id="UP000221110"/>
    </source>
</evidence>
<accession>A0A223LGL0</accession>
<dbReference type="GeneID" id="40089450"/>
<organism evidence="1 2">
    <name type="scientific">Aeromonas phage AS-gz</name>
    <dbReference type="NCBI Taxonomy" id="2026082"/>
    <lineage>
        <taxon>Viruses</taxon>
        <taxon>Duplodnaviria</taxon>
        <taxon>Heunggongvirae</taxon>
        <taxon>Uroviricota</taxon>
        <taxon>Caudoviricetes</taxon>
        <taxon>Pantevenvirales</taxon>
        <taxon>Straboviridae</taxon>
        <taxon>Tulanevirus</taxon>
        <taxon>Tulanevirus asgz</taxon>
    </lineage>
</organism>
<sequence>MVKYRFVSEEQFNAWAKQNYAQEFAFAFDSWDTIFEMEDIECEVCSDTIEIDGEIYMSTQWYPFNAADLGTRIIEVEE</sequence>
<evidence type="ECO:0000313" key="1">
    <source>
        <dbReference type="EMBL" id="ASU00629.1"/>
    </source>
</evidence>
<dbReference type="EMBL" id="MF479730">
    <property type="protein sequence ID" value="ASU00629.1"/>
    <property type="molecule type" value="Genomic_DNA"/>
</dbReference>
<keyword evidence="2" id="KW-1185">Reference proteome</keyword>
<proteinExistence type="predicted"/>
<protein>
    <submittedName>
        <fullName evidence="1">Uncharacterized protein</fullName>
    </submittedName>
</protein>
<dbReference type="RefSeq" id="YP_009613080.1">
    <property type="nucleotide sequence ID" value="NC_042019.1"/>
</dbReference>
<reference evidence="1 2" key="1">
    <citation type="submission" date="2017-07" db="EMBL/GenBank/DDBJ databases">
        <title>In vitro design and evaluation of phage cocktails against multidrug-resistant Aeromonas salmonicida.</title>
        <authorList>
            <person name="Chen L."/>
            <person name="Yuan S."/>
            <person name="Ma Y."/>
        </authorList>
    </citation>
    <scope>NUCLEOTIDE SEQUENCE [LARGE SCALE GENOMIC DNA]</scope>
</reference>
<dbReference type="Proteomes" id="UP000221110">
    <property type="component" value="Segment"/>
</dbReference>
<dbReference type="KEGG" id="vg:40089450"/>